<comment type="caution">
    <text evidence="2">The sequence shown here is derived from an EMBL/GenBank/DDBJ whole genome shotgun (WGS) entry which is preliminary data.</text>
</comment>
<keyword evidence="3" id="KW-1185">Reference proteome</keyword>
<dbReference type="AlphaFoldDB" id="M5S2V6"/>
<evidence type="ECO:0000313" key="3">
    <source>
        <dbReference type="Proteomes" id="UP000011991"/>
    </source>
</evidence>
<reference evidence="2 3" key="1">
    <citation type="journal article" date="2013" name="Mar. Genomics">
        <title>Expression of sulfatases in Rhodopirellula baltica and the diversity of sulfatases in the genus Rhodopirellula.</title>
        <authorList>
            <person name="Wegner C.E."/>
            <person name="Richter-Heitmann T."/>
            <person name="Klindworth A."/>
            <person name="Klockow C."/>
            <person name="Richter M."/>
            <person name="Achstetter T."/>
            <person name="Glockner F.O."/>
            <person name="Harder J."/>
        </authorList>
    </citation>
    <scope>NUCLEOTIDE SEQUENCE [LARGE SCALE GENOMIC DNA]</scope>
    <source>
        <strain evidence="2 3">SM1</strain>
    </source>
</reference>
<protein>
    <submittedName>
        <fullName evidence="2">Uncharacterized protein</fullName>
    </submittedName>
</protein>
<proteinExistence type="predicted"/>
<gene>
    <name evidence="2" type="ORF">RMSM_02556</name>
</gene>
<name>M5S2V6_9BACT</name>
<dbReference type="EMBL" id="ANOG01000361">
    <property type="protein sequence ID" value="EMI20524.1"/>
    <property type="molecule type" value="Genomic_DNA"/>
</dbReference>
<feature type="transmembrane region" description="Helical" evidence="1">
    <location>
        <begin position="79"/>
        <end position="100"/>
    </location>
</feature>
<keyword evidence="1" id="KW-1133">Transmembrane helix</keyword>
<sequence>MIKEAGTTDEAPLRESLRLRRFETANGQSLPATVVRLLLRPLVDCEGDFDLVIGLETIVAEILECTHGRARLVKRKHDWAVYAVVAGSGAFHQSMLIWLAHKAVKNKWSLIEDHERP</sequence>
<dbReference type="PATRIC" id="fig|1265738.3.peg.2570"/>
<keyword evidence="1" id="KW-0472">Membrane</keyword>
<accession>M5S2V6</accession>
<dbReference type="Proteomes" id="UP000011991">
    <property type="component" value="Unassembled WGS sequence"/>
</dbReference>
<evidence type="ECO:0000256" key="1">
    <source>
        <dbReference type="SAM" id="Phobius"/>
    </source>
</evidence>
<evidence type="ECO:0000313" key="2">
    <source>
        <dbReference type="EMBL" id="EMI20524.1"/>
    </source>
</evidence>
<organism evidence="2 3">
    <name type="scientific">Rhodopirellula maiorica SM1</name>
    <dbReference type="NCBI Taxonomy" id="1265738"/>
    <lineage>
        <taxon>Bacteria</taxon>
        <taxon>Pseudomonadati</taxon>
        <taxon>Planctomycetota</taxon>
        <taxon>Planctomycetia</taxon>
        <taxon>Pirellulales</taxon>
        <taxon>Pirellulaceae</taxon>
        <taxon>Novipirellula</taxon>
    </lineage>
</organism>
<keyword evidence="1" id="KW-0812">Transmembrane</keyword>